<feature type="non-terminal residue" evidence="1">
    <location>
        <position position="54"/>
    </location>
</feature>
<comment type="caution">
    <text evidence="1">The sequence shown here is derived from an EMBL/GenBank/DDBJ whole genome shotgun (WGS) entry which is preliminary data.</text>
</comment>
<sequence length="54" mass="6111">MKYQLTKQAWKDIGRNAGWLLAQENTEPPKTVDKSGFLDSLANLQEISSDTKED</sequence>
<organism evidence="1">
    <name type="scientific">marine sediment metagenome</name>
    <dbReference type="NCBI Taxonomy" id="412755"/>
    <lineage>
        <taxon>unclassified sequences</taxon>
        <taxon>metagenomes</taxon>
        <taxon>ecological metagenomes</taxon>
    </lineage>
</organism>
<protein>
    <submittedName>
        <fullName evidence="1">Uncharacterized protein</fullName>
    </submittedName>
</protein>
<name>X0TU48_9ZZZZ</name>
<proteinExistence type="predicted"/>
<gene>
    <name evidence="1" type="ORF">S01H1_24182</name>
</gene>
<evidence type="ECO:0000313" key="1">
    <source>
        <dbReference type="EMBL" id="GAF91697.1"/>
    </source>
</evidence>
<reference evidence="1" key="1">
    <citation type="journal article" date="2014" name="Front. Microbiol.">
        <title>High frequency of phylogenetically diverse reductive dehalogenase-homologous genes in deep subseafloor sedimentary metagenomes.</title>
        <authorList>
            <person name="Kawai M."/>
            <person name="Futagami T."/>
            <person name="Toyoda A."/>
            <person name="Takaki Y."/>
            <person name="Nishi S."/>
            <person name="Hori S."/>
            <person name="Arai W."/>
            <person name="Tsubouchi T."/>
            <person name="Morono Y."/>
            <person name="Uchiyama I."/>
            <person name="Ito T."/>
            <person name="Fujiyama A."/>
            <person name="Inagaki F."/>
            <person name="Takami H."/>
        </authorList>
    </citation>
    <scope>NUCLEOTIDE SEQUENCE</scope>
    <source>
        <strain evidence="1">Expedition CK06-06</strain>
    </source>
</reference>
<dbReference type="EMBL" id="BARS01014262">
    <property type="protein sequence ID" value="GAF91697.1"/>
    <property type="molecule type" value="Genomic_DNA"/>
</dbReference>
<dbReference type="AlphaFoldDB" id="X0TU48"/>
<accession>X0TU48</accession>